<dbReference type="EMBL" id="MT142483">
    <property type="protein sequence ID" value="QJA82243.1"/>
    <property type="molecule type" value="Genomic_DNA"/>
</dbReference>
<feature type="region of interest" description="Disordered" evidence="1">
    <location>
        <begin position="38"/>
        <end position="63"/>
    </location>
</feature>
<name>A0A6M3KJL8_9ZZZZ</name>
<evidence type="ECO:0000313" key="2">
    <source>
        <dbReference type="EMBL" id="QJA65895.1"/>
    </source>
</evidence>
<organism evidence="3">
    <name type="scientific">viral metagenome</name>
    <dbReference type="NCBI Taxonomy" id="1070528"/>
    <lineage>
        <taxon>unclassified sequences</taxon>
        <taxon>metagenomes</taxon>
        <taxon>organismal metagenomes</taxon>
    </lineage>
</organism>
<sequence>MARFWGDHPGTMQTRGRRNIKPATREERLESMRRELANREKSLGTGHWMTEEQRQVIAQEEAK</sequence>
<feature type="region of interest" description="Disordered" evidence="1">
    <location>
        <begin position="1"/>
        <end position="26"/>
    </location>
</feature>
<evidence type="ECO:0000313" key="3">
    <source>
        <dbReference type="EMBL" id="QJA82243.1"/>
    </source>
</evidence>
<dbReference type="AlphaFoldDB" id="A0A6M3KJL8"/>
<protein>
    <submittedName>
        <fullName evidence="3">Uncharacterized protein</fullName>
    </submittedName>
</protein>
<evidence type="ECO:0000256" key="1">
    <source>
        <dbReference type="SAM" id="MobiDB-lite"/>
    </source>
</evidence>
<dbReference type="EMBL" id="MT141546">
    <property type="protein sequence ID" value="QJA65895.1"/>
    <property type="molecule type" value="Genomic_DNA"/>
</dbReference>
<proteinExistence type="predicted"/>
<feature type="compositionally biased region" description="Basic and acidic residues" evidence="1">
    <location>
        <begin position="49"/>
        <end position="63"/>
    </location>
</feature>
<reference evidence="3" key="1">
    <citation type="submission" date="2020-03" db="EMBL/GenBank/DDBJ databases">
        <title>The deep terrestrial virosphere.</title>
        <authorList>
            <person name="Holmfeldt K."/>
            <person name="Nilsson E."/>
            <person name="Simone D."/>
            <person name="Lopez-Fernandez M."/>
            <person name="Wu X."/>
            <person name="de Brujin I."/>
            <person name="Lundin D."/>
            <person name="Andersson A."/>
            <person name="Bertilsson S."/>
            <person name="Dopson M."/>
        </authorList>
    </citation>
    <scope>NUCLEOTIDE SEQUENCE</scope>
    <source>
        <strain evidence="3">MM415A00434</strain>
        <strain evidence="2">MM415B00370</strain>
    </source>
</reference>
<accession>A0A6M3KJL8</accession>
<gene>
    <name evidence="3" type="ORF">MM415A00434_0018</name>
    <name evidence="2" type="ORF">MM415B00370_0013</name>
</gene>